<feature type="transmembrane region" description="Helical" evidence="7">
    <location>
        <begin position="159"/>
        <end position="180"/>
    </location>
</feature>
<feature type="transmembrane region" description="Helical" evidence="7">
    <location>
        <begin position="192"/>
        <end position="215"/>
    </location>
</feature>
<feature type="transmembrane region" description="Helical" evidence="7">
    <location>
        <begin position="97"/>
        <end position="118"/>
    </location>
</feature>
<feature type="transmembrane region" description="Helical" evidence="7">
    <location>
        <begin position="227"/>
        <end position="250"/>
    </location>
</feature>
<dbReference type="EMBL" id="NASZ01000001">
    <property type="protein sequence ID" value="MBD0723906.1"/>
    <property type="molecule type" value="Genomic_DNA"/>
</dbReference>
<evidence type="ECO:0000259" key="8">
    <source>
        <dbReference type="Pfam" id="PF00999"/>
    </source>
</evidence>
<dbReference type="Pfam" id="PF00999">
    <property type="entry name" value="Na_H_Exchanger"/>
    <property type="match status" value="1"/>
</dbReference>
<evidence type="ECO:0000256" key="4">
    <source>
        <dbReference type="ARBA" id="ARBA00022989"/>
    </source>
</evidence>
<evidence type="ECO:0000256" key="6">
    <source>
        <dbReference type="ARBA" id="ARBA00023136"/>
    </source>
</evidence>
<reference evidence="9 10" key="1">
    <citation type="journal article" date="2020" name="Microbiol. Res.">
        <title>Flavobacterium pokkalii sp. nov., a novel plant growth promoting native rhizobacteria isolated from pokkali rice grown in coastal saline affected agricultural regions of southern India, Kerala.</title>
        <authorList>
            <person name="Menon R.R."/>
            <person name="Kumari S."/>
            <person name="Viver T."/>
            <person name="Rameshkumar N."/>
        </authorList>
    </citation>
    <scope>NUCLEOTIDE SEQUENCE [LARGE SCALE GENOMIC DNA]</scope>
    <source>
        <strain evidence="9 10">L1I52</strain>
    </source>
</reference>
<accession>A0ABR7UN85</accession>
<dbReference type="PANTHER" id="PTHR32468:SF0">
    <property type="entry name" value="K(+)_H(+) ANTIPORTER 1"/>
    <property type="match status" value="1"/>
</dbReference>
<feature type="transmembrane region" description="Helical" evidence="7">
    <location>
        <begin position="439"/>
        <end position="461"/>
    </location>
</feature>
<feature type="transmembrane region" description="Helical" evidence="7">
    <location>
        <begin position="9"/>
        <end position="27"/>
    </location>
</feature>
<keyword evidence="5" id="KW-0406">Ion transport</keyword>
<evidence type="ECO:0000256" key="3">
    <source>
        <dbReference type="ARBA" id="ARBA00022692"/>
    </source>
</evidence>
<protein>
    <submittedName>
        <fullName evidence="9">Cation/H(+) antiporter</fullName>
    </submittedName>
</protein>
<dbReference type="InterPro" id="IPR050794">
    <property type="entry name" value="CPA2_transporter"/>
</dbReference>
<feature type="transmembrane region" description="Helical" evidence="7">
    <location>
        <begin position="374"/>
        <end position="398"/>
    </location>
</feature>
<evidence type="ECO:0000256" key="2">
    <source>
        <dbReference type="ARBA" id="ARBA00022448"/>
    </source>
</evidence>
<dbReference type="PANTHER" id="PTHR32468">
    <property type="entry name" value="CATION/H + ANTIPORTER"/>
    <property type="match status" value="1"/>
</dbReference>
<dbReference type="InterPro" id="IPR006153">
    <property type="entry name" value="Cation/H_exchanger_TM"/>
</dbReference>
<name>A0ABR7UN85_9FLAO</name>
<keyword evidence="2" id="KW-0813">Transport</keyword>
<feature type="transmembrane region" description="Helical" evidence="7">
    <location>
        <begin position="298"/>
        <end position="328"/>
    </location>
</feature>
<evidence type="ECO:0000313" key="9">
    <source>
        <dbReference type="EMBL" id="MBD0723906.1"/>
    </source>
</evidence>
<dbReference type="InterPro" id="IPR038770">
    <property type="entry name" value="Na+/solute_symporter_sf"/>
</dbReference>
<feature type="domain" description="Cation/H+ exchanger transmembrane" evidence="8">
    <location>
        <begin position="75"/>
        <end position="458"/>
    </location>
</feature>
<evidence type="ECO:0000313" key="10">
    <source>
        <dbReference type="Proteomes" id="UP000661715"/>
    </source>
</evidence>
<feature type="transmembrane region" description="Helical" evidence="7">
    <location>
        <begin position="130"/>
        <end position="147"/>
    </location>
</feature>
<organism evidence="9 10">
    <name type="scientific">Flavobacterium pokkalii</name>
    <dbReference type="NCBI Taxonomy" id="1940408"/>
    <lineage>
        <taxon>Bacteria</taxon>
        <taxon>Pseudomonadati</taxon>
        <taxon>Bacteroidota</taxon>
        <taxon>Flavobacteriia</taxon>
        <taxon>Flavobacteriales</taxon>
        <taxon>Flavobacteriaceae</taxon>
        <taxon>Flavobacterium</taxon>
    </lineage>
</organism>
<comment type="caution">
    <text evidence="9">The sequence shown here is derived from an EMBL/GenBank/DDBJ whole genome shotgun (WGS) entry which is preliminary data.</text>
</comment>
<feature type="transmembrane region" description="Helical" evidence="7">
    <location>
        <begin position="348"/>
        <end position="367"/>
    </location>
</feature>
<sequence length="758" mass="84085">MVLKKYKNSLFYFGVTGGFSALIYWIIGQGKLLQLKKVPIGVKASNDSFNDFVNSMLHNFQDPLAILLAQIVMIILTARIFGWFFKKIGQPTVIGEIIAGIVLGPSLVGMYFPEFSAALFPEASLGNLKFLSQIGLILFMFVIGMELDVKVLKNKASEAIVISHASIVIPFAMGIGLSYFVYNQFAPEGVEFLSFSLFMGIAMSITAFPVLARIVQERGIHKTRLGAIVITCAAADDITAWCLLAVVIAIVKAGDFVGSLYVISLAFIYVLAMLYVVKPFLKRIGDLYAEKENIGKPVMALFLLLLILSSYATEVIGIHALFGGFMMGAIMPDIAKFRMIFIEKVEDVSVILLLPLFFVFTGLHTQVGLINDPYLWKVTAAIIGVAVMGKFLGSALAAKFVGQNWHESLTIGALMNTRGLMELIVLNIGLELKVLTPEVFTMMVIMALVTTFMTGPALNVLDFIFKNKREEESVEVIDESKYRILISFGNNEKGKSLLRLANGLTKKQKKTSVITAMHLSQSDELHSFNLEEIERETFEPVFDESDQLGVKLLSIFKVTNDIEAEIADVANNGDYDLLLVGLGKSIFEGSLLGKVIGFTTRIINPDRLIDKFKGKEGLFENSPFDERTRQIVAKTKTPLGILIDNDFEQMDHVFVPILKSDDAVLMDYVQKMIYNNNSKIHLVDSNGFVKNNFVIQSTVVTLLQKYPNNISVISDKEMNASFIKQQDLMLISLESWKSVMDTAADWLVDIPSVLIIKS</sequence>
<keyword evidence="6 7" id="KW-0472">Membrane</keyword>
<keyword evidence="4 7" id="KW-1133">Transmembrane helix</keyword>
<feature type="transmembrane region" description="Helical" evidence="7">
    <location>
        <begin position="256"/>
        <end position="277"/>
    </location>
</feature>
<dbReference type="Proteomes" id="UP000661715">
    <property type="component" value="Unassembled WGS sequence"/>
</dbReference>
<keyword evidence="10" id="KW-1185">Reference proteome</keyword>
<evidence type="ECO:0000256" key="1">
    <source>
        <dbReference type="ARBA" id="ARBA00004141"/>
    </source>
</evidence>
<dbReference type="Gene3D" id="1.20.1530.20">
    <property type="match status" value="1"/>
</dbReference>
<comment type="subcellular location">
    <subcellularLocation>
        <location evidence="1">Membrane</location>
        <topology evidence="1">Multi-pass membrane protein</topology>
    </subcellularLocation>
</comment>
<feature type="transmembrane region" description="Helical" evidence="7">
    <location>
        <begin position="64"/>
        <end position="85"/>
    </location>
</feature>
<proteinExistence type="predicted"/>
<evidence type="ECO:0000256" key="7">
    <source>
        <dbReference type="SAM" id="Phobius"/>
    </source>
</evidence>
<gene>
    <name evidence="9" type="ORF">B6A10_01795</name>
</gene>
<evidence type="ECO:0000256" key="5">
    <source>
        <dbReference type="ARBA" id="ARBA00023065"/>
    </source>
</evidence>
<keyword evidence="3 7" id="KW-0812">Transmembrane</keyword>